<keyword evidence="2" id="KW-1185">Reference proteome</keyword>
<accession>G6YG73</accession>
<dbReference type="Proteomes" id="UP000002949">
    <property type="component" value="Unassembled WGS sequence"/>
</dbReference>
<proteinExistence type="predicted"/>
<name>G6YG73_9HYPH</name>
<evidence type="ECO:0000313" key="2">
    <source>
        <dbReference type="Proteomes" id="UP000002949"/>
    </source>
</evidence>
<dbReference type="AlphaFoldDB" id="G6YG73"/>
<organism evidence="1 2">
    <name type="scientific">Mesorhizobium amorphae CCNWGS0123</name>
    <dbReference type="NCBI Taxonomy" id="1082933"/>
    <lineage>
        <taxon>Bacteria</taxon>
        <taxon>Pseudomonadati</taxon>
        <taxon>Pseudomonadota</taxon>
        <taxon>Alphaproteobacteria</taxon>
        <taxon>Hyphomicrobiales</taxon>
        <taxon>Phyllobacteriaceae</taxon>
        <taxon>Mesorhizobium</taxon>
    </lineage>
</organism>
<reference evidence="1 2" key="1">
    <citation type="journal article" date="2012" name="J. Bacteriol.">
        <title>Draft Genome Sequence of Plant Growth-Promoting Rhizobium Mesorhizobium amorphae, Isolated from Zinc-Lead Mine Tailings.</title>
        <authorList>
            <person name="Hao X."/>
            <person name="Lin Y."/>
            <person name="Johnstone L."/>
            <person name="Baltrus D.A."/>
            <person name="Miller S.J."/>
            <person name="Wei G."/>
            <person name="Rensing C."/>
        </authorList>
    </citation>
    <scope>NUCLEOTIDE SEQUENCE [LARGE SCALE GENOMIC DNA]</scope>
    <source>
        <strain evidence="1 2">CCNWGS0123</strain>
    </source>
</reference>
<protein>
    <submittedName>
        <fullName evidence="1">Uncharacterized protein</fullName>
    </submittedName>
</protein>
<sequence>MVFETLGELAQYRDVHGDVEPVEDMLACRSDHLGKRADLFSSVGDEGDVLIGLNALL</sequence>
<dbReference type="PATRIC" id="fig|1082933.3.peg.4831"/>
<evidence type="ECO:0000313" key="1">
    <source>
        <dbReference type="EMBL" id="EHH09254.1"/>
    </source>
</evidence>
<gene>
    <name evidence="1" type="ORF">MEA186_24907</name>
</gene>
<dbReference type="EMBL" id="AGSN01000174">
    <property type="protein sequence ID" value="EHH09254.1"/>
    <property type="molecule type" value="Genomic_DNA"/>
</dbReference>